<name>A0A7M7Q9A3_NASVI</name>
<dbReference type="GeneID" id="116417054"/>
<evidence type="ECO:0000313" key="2">
    <source>
        <dbReference type="Proteomes" id="UP000002358"/>
    </source>
</evidence>
<dbReference type="AlphaFoldDB" id="A0A7M7Q9A3"/>
<protein>
    <submittedName>
        <fullName evidence="1">Uncharacterized protein</fullName>
    </submittedName>
</protein>
<evidence type="ECO:0000313" key="1">
    <source>
        <dbReference type="EnsemblMetazoa" id="XP_031784002"/>
    </source>
</evidence>
<dbReference type="EnsemblMetazoa" id="XM_031928142">
    <property type="protein sequence ID" value="XP_031784002"/>
    <property type="gene ID" value="LOC116417054"/>
</dbReference>
<sequence length="127" mass="14548">MKCFVCRQSMSQATRVVLHPTYLGIRHAFPYCMPSDGCSPIGFVPNLWVFCHEPCHFSVCSNMHKVCEVCGFSLDEVPDLIRWQTTGERIKGFHLGENTMFARDARMYDRPKILGLDPFTVSESVKR</sequence>
<proteinExistence type="predicted"/>
<dbReference type="Proteomes" id="UP000002358">
    <property type="component" value="Unassembled WGS sequence"/>
</dbReference>
<reference evidence="1" key="1">
    <citation type="submission" date="2021-01" db="UniProtKB">
        <authorList>
            <consortium name="EnsemblMetazoa"/>
        </authorList>
    </citation>
    <scope>IDENTIFICATION</scope>
</reference>
<dbReference type="KEGG" id="nvi:116417054"/>
<dbReference type="InParanoid" id="A0A7M7Q9A3"/>
<accession>A0A7M7Q9A3</accession>
<organism evidence="1 2">
    <name type="scientific">Nasonia vitripennis</name>
    <name type="common">Parasitic wasp</name>
    <dbReference type="NCBI Taxonomy" id="7425"/>
    <lineage>
        <taxon>Eukaryota</taxon>
        <taxon>Metazoa</taxon>
        <taxon>Ecdysozoa</taxon>
        <taxon>Arthropoda</taxon>
        <taxon>Hexapoda</taxon>
        <taxon>Insecta</taxon>
        <taxon>Pterygota</taxon>
        <taxon>Neoptera</taxon>
        <taxon>Endopterygota</taxon>
        <taxon>Hymenoptera</taxon>
        <taxon>Apocrita</taxon>
        <taxon>Proctotrupomorpha</taxon>
        <taxon>Chalcidoidea</taxon>
        <taxon>Pteromalidae</taxon>
        <taxon>Pteromalinae</taxon>
        <taxon>Nasonia</taxon>
    </lineage>
</organism>
<keyword evidence="2" id="KW-1185">Reference proteome</keyword>
<dbReference type="RefSeq" id="XP_031784002.1">
    <property type="nucleotide sequence ID" value="XM_031928142.1"/>
</dbReference>